<reference evidence="1 2" key="1">
    <citation type="submission" date="2024-06" db="EMBL/GenBank/DDBJ databases">
        <title>The Natural Products Discovery Center: Release of the First 8490 Sequenced Strains for Exploring Actinobacteria Biosynthetic Diversity.</title>
        <authorList>
            <person name="Kalkreuter E."/>
            <person name="Kautsar S.A."/>
            <person name="Yang D."/>
            <person name="Bader C.D."/>
            <person name="Teijaro C.N."/>
            <person name="Fluegel L."/>
            <person name="Davis C.M."/>
            <person name="Simpson J.R."/>
            <person name="Lauterbach L."/>
            <person name="Steele A.D."/>
            <person name="Gui C."/>
            <person name="Meng S."/>
            <person name="Li G."/>
            <person name="Viehrig K."/>
            <person name="Ye F."/>
            <person name="Su P."/>
            <person name="Kiefer A.F."/>
            <person name="Nichols A."/>
            <person name="Cepeda A.J."/>
            <person name="Yan W."/>
            <person name="Fan B."/>
            <person name="Jiang Y."/>
            <person name="Adhikari A."/>
            <person name="Zheng C.-J."/>
            <person name="Schuster L."/>
            <person name="Cowan T.M."/>
            <person name="Smanski M.J."/>
            <person name="Chevrette M.G."/>
            <person name="De Carvalho L.P.S."/>
            <person name="Shen B."/>
        </authorList>
    </citation>
    <scope>NUCLEOTIDE SEQUENCE [LARGE SCALE GENOMIC DNA]</scope>
    <source>
        <strain evidence="1 2">NPDC053791</strain>
    </source>
</reference>
<dbReference type="CDD" id="cd00093">
    <property type="entry name" value="HTH_XRE"/>
    <property type="match status" value="1"/>
</dbReference>
<dbReference type="InterPro" id="IPR001387">
    <property type="entry name" value="Cro/C1-type_HTH"/>
</dbReference>
<proteinExistence type="predicted"/>
<evidence type="ECO:0000313" key="1">
    <source>
        <dbReference type="EMBL" id="MEV4922133.1"/>
    </source>
</evidence>
<evidence type="ECO:0000313" key="2">
    <source>
        <dbReference type="Proteomes" id="UP001552479"/>
    </source>
</evidence>
<organism evidence="1 2">
    <name type="scientific">Streptomyces roseoverticillatus</name>
    <dbReference type="NCBI Taxonomy" id="66429"/>
    <lineage>
        <taxon>Bacteria</taxon>
        <taxon>Bacillati</taxon>
        <taxon>Actinomycetota</taxon>
        <taxon>Actinomycetes</taxon>
        <taxon>Kitasatosporales</taxon>
        <taxon>Streptomycetaceae</taxon>
        <taxon>Streptomyces</taxon>
    </lineage>
</organism>
<dbReference type="EMBL" id="JBFASG010000003">
    <property type="protein sequence ID" value="MEV4922133.1"/>
    <property type="molecule type" value="Genomic_DNA"/>
</dbReference>
<dbReference type="InterPro" id="IPR011990">
    <property type="entry name" value="TPR-like_helical_dom_sf"/>
</dbReference>
<comment type="caution">
    <text evidence="1">The sequence shown here is derived from an EMBL/GenBank/DDBJ whole genome shotgun (WGS) entry which is preliminary data.</text>
</comment>
<gene>
    <name evidence="1" type="ORF">AB0L03_04680</name>
</gene>
<dbReference type="RefSeq" id="WP_366086829.1">
    <property type="nucleotide sequence ID" value="NZ_JBFASG010000003.1"/>
</dbReference>
<dbReference type="SUPFAM" id="SSF47413">
    <property type="entry name" value="lambda repressor-like DNA-binding domains"/>
    <property type="match status" value="1"/>
</dbReference>
<dbReference type="InterPro" id="IPR010982">
    <property type="entry name" value="Lambda_DNA-bd_dom_sf"/>
</dbReference>
<dbReference type="Proteomes" id="UP001552479">
    <property type="component" value="Unassembled WGS sequence"/>
</dbReference>
<dbReference type="Gene3D" id="1.25.40.10">
    <property type="entry name" value="Tetratricopeptide repeat domain"/>
    <property type="match status" value="1"/>
</dbReference>
<protein>
    <submittedName>
        <fullName evidence="1">Helix-turn-helix transcriptional regulator</fullName>
    </submittedName>
</protein>
<accession>A0ABV3INQ2</accession>
<sequence length="421" mass="45042">MGAQPPNPQEIVAGLLDDERFRSACGRRDMGTVFRLLNHRGVSTRRLAALVEITQGRLYDYMSGKSRVEKLALFEQIADALHIPGRLLGLARRSWEPQVPSSADEAPPPPDADDLDAVGAFRDADRQAGGGRLYQAVVRHLSENVARRLVDSADGLKAFAAAAAFTEMAGWMAHDSGLDDLAERHFVRALPLARMSGDMPLTAGVAASRSHLSLQSGDAAQAMHWARAGLGVMSRGPRIASLVARLHAMEARALAAAGEAPEAERSLARAQAALHAPQETGSGHSWTSPFDAASLASESALVLRDLGKHEDALNAARQAIDLRLDGRARSLGFSRVTLVGVHLRRTDLDAAVHAGVELLTTTTALGSVRFVGQLAELRRAFSPHCAYAPAREFLRLLDNDMGKRSVLLADIMRSPCTGGTS</sequence>
<keyword evidence="2" id="KW-1185">Reference proteome</keyword>
<name>A0ABV3INQ2_9ACTN</name>